<dbReference type="EMBL" id="BAABGA010000072">
    <property type="protein sequence ID" value="GAA4464590.1"/>
    <property type="molecule type" value="Genomic_DNA"/>
</dbReference>
<proteinExistence type="inferred from homology"/>
<evidence type="ECO:0000313" key="3">
    <source>
        <dbReference type="EMBL" id="GAA4464590.1"/>
    </source>
</evidence>
<gene>
    <name evidence="3" type="ORF">GCM10023156_51190</name>
</gene>
<dbReference type="Gene3D" id="3.90.226.10">
    <property type="entry name" value="2-enoyl-CoA Hydratase, Chain A, domain 1"/>
    <property type="match status" value="1"/>
</dbReference>
<dbReference type="SUPFAM" id="SSF52096">
    <property type="entry name" value="ClpP/crotonase"/>
    <property type="match status" value="1"/>
</dbReference>
<organism evidence="3 4">
    <name type="scientific">Novipirellula rosea</name>
    <dbReference type="NCBI Taxonomy" id="1031540"/>
    <lineage>
        <taxon>Bacteria</taxon>
        <taxon>Pseudomonadati</taxon>
        <taxon>Planctomycetota</taxon>
        <taxon>Planctomycetia</taxon>
        <taxon>Pirellulales</taxon>
        <taxon>Pirellulaceae</taxon>
        <taxon>Novipirellula</taxon>
    </lineage>
</organism>
<dbReference type="Proteomes" id="UP001500840">
    <property type="component" value="Unassembled WGS sequence"/>
</dbReference>
<dbReference type="PANTHER" id="PTHR43459:SF1">
    <property type="entry name" value="EG:BACN32G11.4 PROTEIN"/>
    <property type="match status" value="1"/>
</dbReference>
<keyword evidence="4" id="KW-1185">Reference proteome</keyword>
<protein>
    <submittedName>
        <fullName evidence="3">Enoyl-CoA hydratase/isomerase family protein</fullName>
    </submittedName>
</protein>
<dbReference type="InterPro" id="IPR029045">
    <property type="entry name" value="ClpP/crotonase-like_dom_sf"/>
</dbReference>
<dbReference type="InterPro" id="IPR001753">
    <property type="entry name" value="Enoyl-CoA_hydra/iso"/>
</dbReference>
<dbReference type="Pfam" id="PF00378">
    <property type="entry name" value="ECH_1"/>
    <property type="match status" value="1"/>
</dbReference>
<sequence length="261" mass="27575">MQHVEIKIHGAVATVLMDHPSRHNTLSPTLIEDLRTAFSDLHQEKRVRAVILTGGGEHFSSGIDLSVLSAISAMAVDESQGELFKLWQRYAELLEQILRFPKPVIAAVDGAAIGAGLGIALAADLLVLSERGALSAEATRRGLVSGATGALISFRFGAATAARMLLTGQVIDADEAYRLGMCPKPVPSAQIWVAASELAAACAEAPREAVQATKRLLNECVGEMLLSQIAAGTAYSAAACSTESAKEGVAAFLEKRDPEWR</sequence>
<evidence type="ECO:0000256" key="2">
    <source>
        <dbReference type="RuleBase" id="RU003707"/>
    </source>
</evidence>
<dbReference type="RefSeq" id="WP_339946933.1">
    <property type="nucleotide sequence ID" value="NZ_BAABGA010000072.1"/>
</dbReference>
<evidence type="ECO:0000256" key="1">
    <source>
        <dbReference type="ARBA" id="ARBA00005254"/>
    </source>
</evidence>
<accession>A0ABP8NBR1</accession>
<dbReference type="Gene3D" id="1.10.12.10">
    <property type="entry name" value="Lyase 2-enoyl-coa Hydratase, Chain A, domain 2"/>
    <property type="match status" value="1"/>
</dbReference>
<dbReference type="PANTHER" id="PTHR43459">
    <property type="entry name" value="ENOYL-COA HYDRATASE"/>
    <property type="match status" value="1"/>
</dbReference>
<comment type="caution">
    <text evidence="3">The sequence shown here is derived from an EMBL/GenBank/DDBJ whole genome shotgun (WGS) entry which is preliminary data.</text>
</comment>
<dbReference type="PROSITE" id="PS00166">
    <property type="entry name" value="ENOYL_COA_HYDRATASE"/>
    <property type="match status" value="1"/>
</dbReference>
<dbReference type="InterPro" id="IPR018376">
    <property type="entry name" value="Enoyl-CoA_hyd/isom_CS"/>
</dbReference>
<dbReference type="InterPro" id="IPR014748">
    <property type="entry name" value="Enoyl-CoA_hydra_C"/>
</dbReference>
<comment type="similarity">
    <text evidence="1 2">Belongs to the enoyl-CoA hydratase/isomerase family.</text>
</comment>
<name>A0ABP8NBR1_9BACT</name>
<reference evidence="4" key="1">
    <citation type="journal article" date="2019" name="Int. J. Syst. Evol. Microbiol.">
        <title>The Global Catalogue of Microorganisms (GCM) 10K type strain sequencing project: providing services to taxonomists for standard genome sequencing and annotation.</title>
        <authorList>
            <consortium name="The Broad Institute Genomics Platform"/>
            <consortium name="The Broad Institute Genome Sequencing Center for Infectious Disease"/>
            <person name="Wu L."/>
            <person name="Ma J."/>
        </authorList>
    </citation>
    <scope>NUCLEOTIDE SEQUENCE [LARGE SCALE GENOMIC DNA]</scope>
    <source>
        <strain evidence="4">JCM 17759</strain>
    </source>
</reference>
<evidence type="ECO:0000313" key="4">
    <source>
        <dbReference type="Proteomes" id="UP001500840"/>
    </source>
</evidence>
<dbReference type="CDD" id="cd06558">
    <property type="entry name" value="crotonase-like"/>
    <property type="match status" value="1"/>
</dbReference>